<sequence length="95" mass="10773">MFIHGFLFRWQPGATEEQIARAQREILAFQGVIPGLREVHVGENLADNKGDYTFAGVMIFESKEIYAGYSAHPAHQALLQWLMPLIEPIEFDLEG</sequence>
<comment type="subunit">
    <text evidence="1">Homodimer.</text>
</comment>
<dbReference type="PANTHER" id="PTHR33178:SF10">
    <property type="entry name" value="STRESS-RESPONSE A_B BARREL DOMAIN-CONTAINING PROTEIN"/>
    <property type="match status" value="1"/>
</dbReference>
<organism evidence="3 4">
    <name type="scientific">Terriglobus albidus</name>
    <dbReference type="NCBI Taxonomy" id="1592106"/>
    <lineage>
        <taxon>Bacteria</taxon>
        <taxon>Pseudomonadati</taxon>
        <taxon>Acidobacteriota</taxon>
        <taxon>Terriglobia</taxon>
        <taxon>Terriglobales</taxon>
        <taxon>Acidobacteriaceae</taxon>
        <taxon>Terriglobus</taxon>
    </lineage>
</organism>
<evidence type="ECO:0000313" key="4">
    <source>
        <dbReference type="Proteomes" id="UP000321820"/>
    </source>
</evidence>
<protein>
    <submittedName>
        <fullName evidence="3">Dabb family protein</fullName>
    </submittedName>
</protein>
<dbReference type="SMART" id="SM00886">
    <property type="entry name" value="Dabb"/>
    <property type="match status" value="1"/>
</dbReference>
<dbReference type="OrthoDB" id="9808130at2"/>
<evidence type="ECO:0000259" key="2">
    <source>
        <dbReference type="PROSITE" id="PS51502"/>
    </source>
</evidence>
<dbReference type="KEGG" id="talb:FTW19_20410"/>
<dbReference type="AlphaFoldDB" id="A0A5B9EIB8"/>
<keyword evidence="4" id="KW-1185">Reference proteome</keyword>
<dbReference type="EMBL" id="CP042806">
    <property type="protein sequence ID" value="QEE30137.1"/>
    <property type="molecule type" value="Genomic_DNA"/>
</dbReference>
<dbReference type="Gene3D" id="3.30.70.100">
    <property type="match status" value="1"/>
</dbReference>
<proteinExistence type="predicted"/>
<dbReference type="PANTHER" id="PTHR33178">
    <property type="match status" value="1"/>
</dbReference>
<dbReference type="Pfam" id="PF07876">
    <property type="entry name" value="Dabb"/>
    <property type="match status" value="1"/>
</dbReference>
<dbReference type="SUPFAM" id="SSF54909">
    <property type="entry name" value="Dimeric alpha+beta barrel"/>
    <property type="match status" value="1"/>
</dbReference>
<evidence type="ECO:0000313" key="3">
    <source>
        <dbReference type="EMBL" id="QEE30137.1"/>
    </source>
</evidence>
<feature type="domain" description="Stress-response A/B barrel" evidence="2">
    <location>
        <begin position="2"/>
        <end position="94"/>
    </location>
</feature>
<dbReference type="InterPro" id="IPR044662">
    <property type="entry name" value="HS1/DABB1-like"/>
</dbReference>
<name>A0A5B9EIB8_9BACT</name>
<dbReference type="Proteomes" id="UP000321820">
    <property type="component" value="Chromosome"/>
</dbReference>
<dbReference type="InterPro" id="IPR011008">
    <property type="entry name" value="Dimeric_a/b-barrel"/>
</dbReference>
<gene>
    <name evidence="3" type="ORF">FTW19_20410</name>
</gene>
<accession>A0A5B9EIB8</accession>
<dbReference type="PROSITE" id="PS51502">
    <property type="entry name" value="S_R_A_B_BARREL"/>
    <property type="match status" value="1"/>
</dbReference>
<dbReference type="InterPro" id="IPR013097">
    <property type="entry name" value="Dabb"/>
</dbReference>
<evidence type="ECO:0000256" key="1">
    <source>
        <dbReference type="ARBA" id="ARBA00011738"/>
    </source>
</evidence>
<reference evidence="3 4" key="1">
    <citation type="submission" date="2019-08" db="EMBL/GenBank/DDBJ databases">
        <title>Complete genome sequence of Terriglobus albidus strain ORNL.</title>
        <authorList>
            <person name="Podar M."/>
        </authorList>
    </citation>
    <scope>NUCLEOTIDE SEQUENCE [LARGE SCALE GENOMIC DNA]</scope>
    <source>
        <strain evidence="3 4">ORNL</strain>
    </source>
</reference>